<feature type="domain" description="Metalloprotease TldD/E central" evidence="5">
    <location>
        <begin position="145"/>
        <end position="250"/>
    </location>
</feature>
<dbReference type="EMBL" id="FN543108">
    <property type="protein sequence ID" value="CBA33458.1"/>
    <property type="molecule type" value="Genomic_DNA"/>
</dbReference>
<dbReference type="Pfam" id="PF19289">
    <property type="entry name" value="PmbA_TldD_3rd"/>
    <property type="match status" value="1"/>
</dbReference>
<feature type="domain" description="Metalloprotease TldD/E N-terminal" evidence="3">
    <location>
        <begin position="53"/>
        <end position="113"/>
    </location>
</feature>
<dbReference type="NCBIfam" id="NF008268">
    <property type="entry name" value="PRK11040.1"/>
    <property type="match status" value="1"/>
</dbReference>
<dbReference type="Gene3D" id="3.30.2290.10">
    <property type="entry name" value="PmbA/TldD superfamily"/>
    <property type="match status" value="1"/>
</dbReference>
<name>C9YGL6_CURXX</name>
<evidence type="ECO:0000259" key="4">
    <source>
        <dbReference type="Pfam" id="PF19289"/>
    </source>
</evidence>
<reference evidence="6" key="1">
    <citation type="journal article" date="2010" name="Nature">
        <title>The Dynamic genome of Hydra.</title>
        <authorList>
            <person name="Chapman J.A."/>
            <person name="Kirkness E.F."/>
            <person name="Simakov O."/>
            <person name="Hampson S.E."/>
            <person name="Mitros T."/>
            <person name="Weinmaier T."/>
            <person name="Rattei T."/>
            <person name="Balasubramanian P.G."/>
            <person name="Borman J."/>
            <person name="Busam D."/>
            <person name="Disbennett K."/>
            <person name="Pfannkoch C."/>
            <person name="Sumin N."/>
            <person name="Sutton G."/>
            <person name="Viswanathan L."/>
            <person name="Walenz B."/>
            <person name="Goodstein D.M."/>
            <person name="Hellsten U."/>
            <person name="Kawashima T."/>
            <person name="Prochnik S.E."/>
            <person name="Putnam N.H."/>
            <person name="Shu S."/>
            <person name="Blumberg B."/>
            <person name="Dana C.E."/>
            <person name="Gee L."/>
            <person name="Kibler D.F."/>
            <person name="Law L."/>
            <person name="Lindgens D."/>
            <person name="Martinez D.E."/>
            <person name="Peng J."/>
            <person name="Wigge P.A."/>
            <person name="Bertulat B."/>
            <person name="Guder C."/>
            <person name="Nakamura Y."/>
            <person name="Ozbek S."/>
            <person name="Watanabe H."/>
            <person name="Khalturin K."/>
            <person name="Hemmrich G."/>
            <person name="Franke A."/>
            <person name="Augustin R."/>
            <person name="Fraune S."/>
            <person name="Hayakawa E."/>
            <person name="Hayakawa S."/>
            <person name="Hirose M."/>
            <person name="Hwang J."/>
            <person name="Ikeo K."/>
            <person name="Nishimiya-Fujisawa C."/>
            <person name="Ogura A."/>
            <person name="Takahashi T."/>
            <person name="Steinmetz P.R."/>
            <person name="Zhang X."/>
            <person name="Aufschnaiter R."/>
            <person name="Eder M.K."/>
            <person name="Gorny A.K."/>
            <person name="Salvenmoser W."/>
            <person name="Heimberg A.M."/>
            <person name="Wheeler B.M."/>
            <person name="Peterson K.J."/>
            <person name="Boettger A."/>
            <person name="Tischler P."/>
            <person name="Wolf A."/>
            <person name="Gojobori T."/>
            <person name="Remington K.A."/>
            <person name="Strausberg R.L."/>
            <person name="Venter J."/>
            <person name="Technau U."/>
            <person name="Hobmayer B."/>
            <person name="Bosch T.C."/>
            <person name="Holstein T.W."/>
            <person name="Fujisawa T."/>
            <person name="Bode H.R."/>
            <person name="David C.N."/>
            <person name="Rokhsar D.S."/>
            <person name="Steele R.E."/>
        </authorList>
    </citation>
    <scope>NUCLEOTIDE SEQUENCE</scope>
</reference>
<dbReference type="AlphaFoldDB" id="C9YGL6"/>
<evidence type="ECO:0000259" key="5">
    <source>
        <dbReference type="Pfam" id="PF19290"/>
    </source>
</evidence>
<dbReference type="Pfam" id="PF19290">
    <property type="entry name" value="PmbA_TldD_2nd"/>
    <property type="match status" value="1"/>
</dbReference>
<gene>
    <name evidence="6" type="primary">pmbA</name>
    <name evidence="6" type="ORF">Csp_B19160</name>
</gene>
<sequence length="470" mass="50421">MKKPTSARPQSSPESTKPADSGFAYTRAFFETRVDAALAHAKKLGASDAGAEVSEGCGLSVSVRNGELENVERNRDKSLGVTVYIGNRRGNASTSDFSDAAIEQTVRAAYDIARFTAEDPFASLPDADDIVPVNERERNLDLFFPWAMTSEEAAVLALECEAAALGVSKRITNSEGAAVSAQQSHFFSAHTRGFRGGYASSRHSFSVSPIAGKGKDMQRDAWYSSMRSADELASPQAVGRYAAERALSRLKARKIATVECPVLFESPLAAGLLGAFVQAVSGGALYRKSTFLLDSLGKQVLPKHIDIQEDPFVLRGKGSSPFDDEGVRVRPRKVVDAGRVQGYFLSSYSARKLGMRTTGNSGGSHNLTFTSRLTKADDNLDAMLQKLGTGLFVTELMGQGVNYVTGDYSRGASGFWVENGRIAYPVHEITIAGNMKDMLKGIEAVGADTYNYGAKTVGSILLNRMKVAGS</sequence>
<dbReference type="GO" id="GO:0006508">
    <property type="term" value="P:proteolysis"/>
    <property type="evidence" value="ECO:0007669"/>
    <property type="project" value="InterPro"/>
</dbReference>
<dbReference type="InterPro" id="IPR045569">
    <property type="entry name" value="Metalloprtase-TldD/E_C"/>
</dbReference>
<dbReference type="InterPro" id="IPR045570">
    <property type="entry name" value="Metalloprtase-TldD/E_cen_dom"/>
</dbReference>
<feature type="region of interest" description="Disordered" evidence="2">
    <location>
        <begin position="1"/>
        <end position="20"/>
    </location>
</feature>
<accession>C9YGL6</accession>
<organism evidence="6">
    <name type="scientific">Curvibacter symbiont subsp. Hydra magnipapillata</name>
    <dbReference type="NCBI Taxonomy" id="667019"/>
    <lineage>
        <taxon>Bacteria</taxon>
        <taxon>Pseudomonadati</taxon>
        <taxon>Pseudomonadota</taxon>
        <taxon>Betaproteobacteria</taxon>
        <taxon>Burkholderiales</taxon>
        <taxon>Comamonadaceae</taxon>
        <taxon>Curvibacter</taxon>
    </lineage>
</organism>
<dbReference type="GO" id="GO:0005829">
    <property type="term" value="C:cytosol"/>
    <property type="evidence" value="ECO:0007669"/>
    <property type="project" value="TreeGrafter"/>
</dbReference>
<dbReference type="InterPro" id="IPR002510">
    <property type="entry name" value="Metalloprtase-TldD/E_N"/>
</dbReference>
<dbReference type="InterPro" id="IPR035068">
    <property type="entry name" value="TldD/PmbA_N"/>
</dbReference>
<dbReference type="GO" id="GO:0008237">
    <property type="term" value="F:metallopeptidase activity"/>
    <property type="evidence" value="ECO:0007669"/>
    <property type="project" value="InterPro"/>
</dbReference>
<dbReference type="PANTHER" id="PTHR43421">
    <property type="entry name" value="METALLOPROTEASE PMBA"/>
    <property type="match status" value="1"/>
</dbReference>
<dbReference type="Pfam" id="PF01523">
    <property type="entry name" value="PmbA_TldD_1st"/>
    <property type="match status" value="1"/>
</dbReference>
<dbReference type="InterPro" id="IPR047657">
    <property type="entry name" value="PmbA"/>
</dbReference>
<dbReference type="PANTHER" id="PTHR43421:SF1">
    <property type="entry name" value="METALLOPROTEASE PMBA"/>
    <property type="match status" value="1"/>
</dbReference>
<dbReference type="SUPFAM" id="SSF111283">
    <property type="entry name" value="Putative modulator of DNA gyrase, PmbA/TldD"/>
    <property type="match status" value="1"/>
</dbReference>
<feature type="domain" description="Metalloprotease TldD/E C-terminal" evidence="4">
    <location>
        <begin position="259"/>
        <end position="469"/>
    </location>
</feature>
<evidence type="ECO:0000256" key="1">
    <source>
        <dbReference type="ARBA" id="ARBA00005836"/>
    </source>
</evidence>
<comment type="similarity">
    <text evidence="1">Belongs to the peptidase U62 family.</text>
</comment>
<dbReference type="InterPro" id="IPR036059">
    <property type="entry name" value="TldD/PmbA_sf"/>
</dbReference>
<evidence type="ECO:0000313" key="6">
    <source>
        <dbReference type="EMBL" id="CBA33458.1"/>
    </source>
</evidence>
<proteinExistence type="inferred from homology"/>
<evidence type="ECO:0000256" key="2">
    <source>
        <dbReference type="SAM" id="MobiDB-lite"/>
    </source>
</evidence>
<protein>
    <submittedName>
        <fullName evidence="6">Protein pmbA</fullName>
    </submittedName>
</protein>
<evidence type="ECO:0000259" key="3">
    <source>
        <dbReference type="Pfam" id="PF01523"/>
    </source>
</evidence>